<proteinExistence type="predicted"/>
<dbReference type="EMBL" id="MT143684">
    <property type="protein sequence ID" value="QJB00189.1"/>
    <property type="molecule type" value="Genomic_DNA"/>
</dbReference>
<dbReference type="EMBL" id="MT143865">
    <property type="protein sequence ID" value="QJB03895.1"/>
    <property type="molecule type" value="Genomic_DNA"/>
</dbReference>
<name>A0A6M3M5Z3_9ZZZZ</name>
<evidence type="ECO:0000313" key="1">
    <source>
        <dbReference type="EMBL" id="QJB00189.1"/>
    </source>
</evidence>
<organism evidence="1">
    <name type="scientific">viral metagenome</name>
    <dbReference type="NCBI Taxonomy" id="1070528"/>
    <lineage>
        <taxon>unclassified sequences</taxon>
        <taxon>metagenomes</taxon>
        <taxon>organismal metagenomes</taxon>
    </lineage>
</organism>
<evidence type="ECO:0000313" key="2">
    <source>
        <dbReference type="EMBL" id="QJB03895.1"/>
    </source>
</evidence>
<gene>
    <name evidence="1" type="ORF">MM171A00660_0014</name>
    <name evidence="2" type="ORF">MM171B00538_0009</name>
</gene>
<protein>
    <submittedName>
        <fullName evidence="1">Uncharacterized protein</fullName>
    </submittedName>
</protein>
<dbReference type="AlphaFoldDB" id="A0A6M3M5Z3"/>
<accession>A0A6M3M5Z3</accession>
<reference evidence="1" key="1">
    <citation type="submission" date="2020-03" db="EMBL/GenBank/DDBJ databases">
        <title>The deep terrestrial virosphere.</title>
        <authorList>
            <person name="Holmfeldt K."/>
            <person name="Nilsson E."/>
            <person name="Simone D."/>
            <person name="Lopez-Fernandez M."/>
            <person name="Wu X."/>
            <person name="de Brujin I."/>
            <person name="Lundin D."/>
            <person name="Andersson A."/>
            <person name="Bertilsson S."/>
            <person name="Dopson M."/>
        </authorList>
    </citation>
    <scope>NUCLEOTIDE SEQUENCE</scope>
    <source>
        <strain evidence="1">MM171A00660</strain>
        <strain evidence="2">MM171B00538</strain>
    </source>
</reference>
<sequence length="90" mass="10446">MKVYSTHGSFSTLERIRELEVEDRGNDFINPPYPDSTPALWVCIKPEDCFYYEPNFTLEDLTEITIEDKHILCNYDGNGGFLLLEPIQVK</sequence>